<comment type="similarity">
    <text evidence="2">Belongs to the CDP-glycerol glycerophosphotransferase family.</text>
</comment>
<proteinExistence type="inferred from homology"/>
<comment type="subcellular location">
    <subcellularLocation>
        <location evidence="1">Cell membrane</location>
        <topology evidence="1">Peripheral membrane protein</topology>
    </subcellularLocation>
</comment>
<dbReference type="Proteomes" id="UP001597040">
    <property type="component" value="Unassembled WGS sequence"/>
</dbReference>
<dbReference type="Gene3D" id="3.40.50.11820">
    <property type="match status" value="1"/>
</dbReference>
<evidence type="ECO:0000256" key="1">
    <source>
        <dbReference type="ARBA" id="ARBA00004202"/>
    </source>
</evidence>
<protein>
    <submittedName>
        <fullName evidence="7">CDP-glycerol glycerophosphotransferase family protein</fullName>
    </submittedName>
</protein>
<gene>
    <name evidence="7" type="ORF">ACFQ3N_19830</name>
</gene>
<dbReference type="EMBL" id="JBHTKJ010000074">
    <property type="protein sequence ID" value="MFD1040614.1"/>
    <property type="molecule type" value="Genomic_DNA"/>
</dbReference>
<evidence type="ECO:0000313" key="8">
    <source>
        <dbReference type="Proteomes" id="UP001597040"/>
    </source>
</evidence>
<comment type="caution">
    <text evidence="7">The sequence shown here is derived from an EMBL/GenBank/DDBJ whole genome shotgun (WGS) entry which is preliminary data.</text>
</comment>
<dbReference type="InterPro" id="IPR043149">
    <property type="entry name" value="TagF_N"/>
</dbReference>
<dbReference type="Gene3D" id="3.40.50.12580">
    <property type="match status" value="1"/>
</dbReference>
<evidence type="ECO:0000256" key="3">
    <source>
        <dbReference type="ARBA" id="ARBA00022475"/>
    </source>
</evidence>
<evidence type="ECO:0000256" key="4">
    <source>
        <dbReference type="ARBA" id="ARBA00022679"/>
    </source>
</evidence>
<dbReference type="SUPFAM" id="SSF53756">
    <property type="entry name" value="UDP-Glycosyltransferase/glycogen phosphorylase"/>
    <property type="match status" value="1"/>
</dbReference>
<keyword evidence="3" id="KW-1003">Cell membrane</keyword>
<dbReference type="InterPro" id="IPR043148">
    <property type="entry name" value="TagF_C"/>
</dbReference>
<keyword evidence="8" id="KW-1185">Reference proteome</keyword>
<dbReference type="PANTHER" id="PTHR37316">
    <property type="entry name" value="TEICHOIC ACID GLYCEROL-PHOSPHATE PRIMASE"/>
    <property type="match status" value="1"/>
</dbReference>
<dbReference type="InterPro" id="IPR051612">
    <property type="entry name" value="Teichoic_Acid_Biosynth"/>
</dbReference>
<evidence type="ECO:0000313" key="7">
    <source>
        <dbReference type="EMBL" id="MFD1040614.1"/>
    </source>
</evidence>
<evidence type="ECO:0000256" key="6">
    <source>
        <dbReference type="ARBA" id="ARBA00023136"/>
    </source>
</evidence>
<reference evidence="8" key="1">
    <citation type="journal article" date="2019" name="Int. J. Syst. Evol. Microbiol.">
        <title>The Global Catalogue of Microorganisms (GCM) 10K type strain sequencing project: providing services to taxonomists for standard genome sequencing and annotation.</title>
        <authorList>
            <consortium name="The Broad Institute Genomics Platform"/>
            <consortium name="The Broad Institute Genome Sequencing Center for Infectious Disease"/>
            <person name="Wu L."/>
            <person name="Ma J."/>
        </authorList>
    </citation>
    <scope>NUCLEOTIDE SEQUENCE [LARGE SCALE GENOMIC DNA]</scope>
    <source>
        <strain evidence="8">CCUG 56754</strain>
    </source>
</reference>
<keyword evidence="5" id="KW-0777">Teichoic acid biosynthesis</keyword>
<accession>A0ABW3LU87</accession>
<sequence length="395" mass="46586">MIESMKKLIYLVIIYGFNCLPIKKNKIFLFSYYGSQFGCNPKYITDYIYKHYPKNRFDVVWAFNDPKSKSHLKHFRKVKTMSLRYFYELCTSKVVITNYRTTALFVKRKEQYYIQTWHSSLRLKHIEKDAEDVLPTSYVKMAKKDSLKCDLLLSGSKYSTSIFKRSYWYDGEIFEHGTPRNDLLFKSNPNMRAMVLEELNIPSESKVLLYAPTFRKDNNLEVYDINWPGVVEKLKSKFGNEWTILVKLHPHLISESKKLIYGDNVRDVTSYDDIQELLLATDVLISDYSSLMFDFSITNRPCFLYVPDIEEYTAQDRKLYFDIVDLPFISATSNKDLLEKIGNFQHEQYRRSLGKFLKQVGSYENGEASKHLLKRIDDICYGKTGKRSEEMYEAV</sequence>
<evidence type="ECO:0000256" key="2">
    <source>
        <dbReference type="ARBA" id="ARBA00010488"/>
    </source>
</evidence>
<keyword evidence="4" id="KW-0808">Transferase</keyword>
<dbReference type="PANTHER" id="PTHR37316:SF3">
    <property type="entry name" value="TEICHOIC ACID GLYCEROL-PHOSPHATE TRANSFERASE"/>
    <property type="match status" value="1"/>
</dbReference>
<dbReference type="Pfam" id="PF04464">
    <property type="entry name" value="Glyphos_transf"/>
    <property type="match status" value="1"/>
</dbReference>
<keyword evidence="6" id="KW-0472">Membrane</keyword>
<name>A0ABW3LU87_9BACI</name>
<organism evidence="7 8">
    <name type="scientific">Virgibacillus byunsanensis</name>
    <dbReference type="NCBI Taxonomy" id="570945"/>
    <lineage>
        <taxon>Bacteria</taxon>
        <taxon>Bacillati</taxon>
        <taxon>Bacillota</taxon>
        <taxon>Bacilli</taxon>
        <taxon>Bacillales</taxon>
        <taxon>Bacillaceae</taxon>
        <taxon>Virgibacillus</taxon>
    </lineage>
</organism>
<dbReference type="InterPro" id="IPR007554">
    <property type="entry name" value="Glycerophosphate_synth"/>
</dbReference>
<evidence type="ECO:0000256" key="5">
    <source>
        <dbReference type="ARBA" id="ARBA00022944"/>
    </source>
</evidence>